<protein>
    <submittedName>
        <fullName evidence="1">Uncharacterized protein</fullName>
    </submittedName>
</protein>
<proteinExistence type="predicted"/>
<evidence type="ECO:0000313" key="2">
    <source>
        <dbReference type="Proteomes" id="UP000315010"/>
    </source>
</evidence>
<keyword evidence="2" id="KW-1185">Reference proteome</keyword>
<dbReference type="Proteomes" id="UP000315010">
    <property type="component" value="Unassembled WGS sequence"/>
</dbReference>
<accession>A0A5C5Z3V3</accession>
<name>A0A5C5Z3V3_9BACT</name>
<gene>
    <name evidence="1" type="ORF">CA13_31290</name>
</gene>
<dbReference type="AlphaFoldDB" id="A0A5C5Z3V3"/>
<sequence>MLGDRLVRAIQRNEGLRRSIDREKPIKFVASGHANDRMLVIDVMAQVVEMSIGRSRKIDHKFAG</sequence>
<evidence type="ECO:0000313" key="1">
    <source>
        <dbReference type="EMBL" id="TWT81676.1"/>
    </source>
</evidence>
<dbReference type="EMBL" id="SJPJ01000001">
    <property type="protein sequence ID" value="TWT81676.1"/>
    <property type="molecule type" value="Genomic_DNA"/>
</dbReference>
<comment type="caution">
    <text evidence="1">The sequence shown here is derived from an EMBL/GenBank/DDBJ whole genome shotgun (WGS) entry which is preliminary data.</text>
</comment>
<reference evidence="1 2" key="1">
    <citation type="submission" date="2019-02" db="EMBL/GenBank/DDBJ databases">
        <title>Deep-cultivation of Planctomycetes and their phenomic and genomic characterization uncovers novel biology.</title>
        <authorList>
            <person name="Wiegand S."/>
            <person name="Jogler M."/>
            <person name="Boedeker C."/>
            <person name="Pinto D."/>
            <person name="Vollmers J."/>
            <person name="Rivas-Marin E."/>
            <person name="Kohn T."/>
            <person name="Peeters S.H."/>
            <person name="Heuer A."/>
            <person name="Rast P."/>
            <person name="Oberbeckmann S."/>
            <person name="Bunk B."/>
            <person name="Jeske O."/>
            <person name="Meyerdierks A."/>
            <person name="Storesund J.E."/>
            <person name="Kallscheuer N."/>
            <person name="Luecker S."/>
            <person name="Lage O.M."/>
            <person name="Pohl T."/>
            <person name="Merkel B.J."/>
            <person name="Hornburger P."/>
            <person name="Mueller R.-W."/>
            <person name="Bruemmer F."/>
            <person name="Labrenz M."/>
            <person name="Spormann A.M."/>
            <person name="Op Den Camp H."/>
            <person name="Overmann J."/>
            <person name="Amann R."/>
            <person name="Jetten M.S.M."/>
            <person name="Mascher T."/>
            <person name="Medema M.H."/>
            <person name="Devos D.P."/>
            <person name="Kaster A.-K."/>
            <person name="Ovreas L."/>
            <person name="Rohde M."/>
            <person name="Galperin M.Y."/>
            <person name="Jogler C."/>
        </authorList>
    </citation>
    <scope>NUCLEOTIDE SEQUENCE [LARGE SCALE GENOMIC DNA]</scope>
    <source>
        <strain evidence="1 2">CA13</strain>
    </source>
</reference>
<organism evidence="1 2">
    <name type="scientific">Novipirellula herctigrandis</name>
    <dbReference type="NCBI Taxonomy" id="2527986"/>
    <lineage>
        <taxon>Bacteria</taxon>
        <taxon>Pseudomonadati</taxon>
        <taxon>Planctomycetota</taxon>
        <taxon>Planctomycetia</taxon>
        <taxon>Pirellulales</taxon>
        <taxon>Pirellulaceae</taxon>
        <taxon>Novipirellula</taxon>
    </lineage>
</organism>